<keyword evidence="6 8" id="KW-1133">Transmembrane helix</keyword>
<keyword evidence="7 8" id="KW-0472">Membrane</keyword>
<accession>A0ABX1T986</accession>
<evidence type="ECO:0000313" key="9">
    <source>
        <dbReference type="EMBL" id="NMQ05372.1"/>
    </source>
</evidence>
<protein>
    <submittedName>
        <fullName evidence="9">Polar amino acid ABC transporter permease</fullName>
    </submittedName>
</protein>
<gene>
    <name evidence="9" type="ORF">E4Q08_08850</name>
</gene>
<dbReference type="SUPFAM" id="SSF161098">
    <property type="entry name" value="MetI-like"/>
    <property type="match status" value="1"/>
</dbReference>
<dbReference type="InterPro" id="IPR010065">
    <property type="entry name" value="AA_ABC_transptr_permease_3TM"/>
</dbReference>
<dbReference type="EMBL" id="SPMX01000020">
    <property type="protein sequence ID" value="NMQ05372.1"/>
    <property type="molecule type" value="Genomic_DNA"/>
</dbReference>
<evidence type="ECO:0000256" key="2">
    <source>
        <dbReference type="ARBA" id="ARBA00022448"/>
    </source>
</evidence>
<dbReference type="Proteomes" id="UP000886469">
    <property type="component" value="Unassembled WGS sequence"/>
</dbReference>
<feature type="transmembrane region" description="Helical" evidence="8">
    <location>
        <begin position="12"/>
        <end position="31"/>
    </location>
</feature>
<evidence type="ECO:0000256" key="6">
    <source>
        <dbReference type="ARBA" id="ARBA00022989"/>
    </source>
</evidence>
<feature type="transmembrane region" description="Helical" evidence="8">
    <location>
        <begin position="111"/>
        <end position="134"/>
    </location>
</feature>
<feature type="transmembrane region" description="Helical" evidence="8">
    <location>
        <begin position="191"/>
        <end position="212"/>
    </location>
</feature>
<feature type="transmembrane region" description="Helical" evidence="8">
    <location>
        <begin position="37"/>
        <end position="60"/>
    </location>
</feature>
<evidence type="ECO:0000256" key="1">
    <source>
        <dbReference type="ARBA" id="ARBA00004429"/>
    </source>
</evidence>
<name>A0ABX1T986_9PROT</name>
<keyword evidence="3" id="KW-1003">Cell membrane</keyword>
<keyword evidence="5" id="KW-0029">Amino-acid transport</keyword>
<evidence type="ECO:0000313" key="10">
    <source>
        <dbReference type="Proteomes" id="UP000886469"/>
    </source>
</evidence>
<evidence type="ECO:0000256" key="5">
    <source>
        <dbReference type="ARBA" id="ARBA00022970"/>
    </source>
</evidence>
<evidence type="ECO:0000256" key="8">
    <source>
        <dbReference type="SAM" id="Phobius"/>
    </source>
</evidence>
<dbReference type="NCBIfam" id="TIGR01726">
    <property type="entry name" value="HEQRo_perm_3TM"/>
    <property type="match status" value="1"/>
</dbReference>
<evidence type="ECO:0000256" key="3">
    <source>
        <dbReference type="ARBA" id="ARBA00022475"/>
    </source>
</evidence>
<feature type="transmembrane region" description="Helical" evidence="8">
    <location>
        <begin position="146"/>
        <end position="171"/>
    </location>
</feature>
<evidence type="ECO:0000256" key="4">
    <source>
        <dbReference type="ARBA" id="ARBA00022692"/>
    </source>
</evidence>
<dbReference type="InterPro" id="IPR035906">
    <property type="entry name" value="MetI-like_sf"/>
</dbReference>
<keyword evidence="10" id="KW-1185">Reference proteome</keyword>
<comment type="caution">
    <text evidence="9">The sequence shown here is derived from an EMBL/GenBank/DDBJ whole genome shotgun (WGS) entry which is preliminary data.</text>
</comment>
<organism evidence="9 10">
    <name type="scientific">Candidatus Accumulibacter contiguus</name>
    <dbReference type="NCBI Taxonomy" id="2954381"/>
    <lineage>
        <taxon>Bacteria</taxon>
        <taxon>Pseudomonadati</taxon>
        <taxon>Pseudomonadota</taxon>
        <taxon>Betaproteobacteria</taxon>
        <taxon>Candidatus Accumulibacter</taxon>
    </lineage>
</organism>
<comment type="subcellular location">
    <subcellularLocation>
        <location evidence="1">Cell inner membrane</location>
        <topology evidence="1">Multi-pass membrane protein</topology>
    </subcellularLocation>
</comment>
<dbReference type="PANTHER" id="PTHR30614">
    <property type="entry name" value="MEMBRANE COMPONENT OF AMINO ACID ABC TRANSPORTER"/>
    <property type="match status" value="1"/>
</dbReference>
<evidence type="ECO:0000256" key="7">
    <source>
        <dbReference type="ARBA" id="ARBA00023136"/>
    </source>
</evidence>
<dbReference type="PANTHER" id="PTHR30614:SF0">
    <property type="entry name" value="L-CYSTINE TRANSPORT SYSTEM PERMEASE PROTEIN TCYL"/>
    <property type="match status" value="1"/>
</dbReference>
<sequence>MSSRSSTIWNRGFRILASTEIAALLLTWTPFLAGGFAWNIVVSLVAMVIGTIFGAALAWLRLSGRTPLAHASLVVTELTRNIPTFVFLFYLAFLIPTEFELTGQIYAFPVWLKASLALSVAVIGFVSDNLFVALQHRKRRNHAAALLFIPSWTTYLLIIVMASSTASVIGVGEIVSRCNIVIAAVGDETMLWVYTYAICYFLVFCFPLNWAMGCARKRLLARVGVPAP</sequence>
<keyword evidence="4 8" id="KW-0812">Transmembrane</keyword>
<keyword evidence="2" id="KW-0813">Transport</keyword>
<dbReference type="InterPro" id="IPR043429">
    <property type="entry name" value="ArtM/GltK/GlnP/TcyL/YhdX-like"/>
</dbReference>
<proteinExistence type="predicted"/>
<reference evidence="9" key="1">
    <citation type="submission" date="2019-03" db="EMBL/GenBank/DDBJ databases">
        <title>Metabolic reconstructions from genomes of highly enriched 'Candidatus Accumulibacter' and 'Candidatus Competibacter' bioreactor populations.</title>
        <authorList>
            <person name="Annavajhala M.K."/>
            <person name="Welles L."/>
            <person name="Abbas B."/>
            <person name="Sorokin D."/>
            <person name="Park H."/>
            <person name="Van Loosdrecht M."/>
            <person name="Chandran K."/>
        </authorList>
    </citation>
    <scope>NUCLEOTIDE SEQUENCE</scope>
    <source>
        <strain evidence="9">SBR_L</strain>
    </source>
</reference>
<feature type="transmembrane region" description="Helical" evidence="8">
    <location>
        <begin position="81"/>
        <end position="99"/>
    </location>
</feature>
<dbReference type="Gene3D" id="1.10.3720.10">
    <property type="entry name" value="MetI-like"/>
    <property type="match status" value="1"/>
</dbReference>